<gene>
    <name evidence="3" type="primary">scrn1</name>
</gene>
<dbReference type="FunFam" id="3.60.60.10:FF:000001">
    <property type="entry name" value="Secernin 1"/>
    <property type="match status" value="1"/>
</dbReference>
<dbReference type="GeneTree" id="ENSGT00390000013474"/>
<dbReference type="InParanoid" id="A0A803JDV3"/>
<dbReference type="Xenbase" id="XB-GENE-5848777">
    <property type="gene designation" value="scrn1"/>
</dbReference>
<dbReference type="GO" id="GO:0006508">
    <property type="term" value="P:proteolysis"/>
    <property type="evidence" value="ECO:0007669"/>
    <property type="project" value="InterPro"/>
</dbReference>
<dbReference type="InterPro" id="IPR005322">
    <property type="entry name" value="Peptidase_C69"/>
</dbReference>
<dbReference type="Pfam" id="PF03577">
    <property type="entry name" value="Peptidase_C69"/>
    <property type="match status" value="1"/>
</dbReference>
<reference evidence="3" key="1">
    <citation type="journal article" date="2010" name="Science">
        <title>The genome of the Western clawed frog Xenopus tropicalis.</title>
        <authorList>
            <person name="Hellsten U."/>
            <person name="Harland R.M."/>
            <person name="Gilchrist M.J."/>
            <person name="Hendrix D."/>
            <person name="Jurka J."/>
            <person name="Kapitonov V."/>
            <person name="Ovcharenko I."/>
            <person name="Putnam N.H."/>
            <person name="Shu S."/>
            <person name="Taher L."/>
            <person name="Blitz I.L."/>
            <person name="Blumberg B."/>
            <person name="Dichmann D.S."/>
            <person name="Dubchak I."/>
            <person name="Amaya E."/>
            <person name="Detter J.C."/>
            <person name="Fletcher R."/>
            <person name="Gerhard D.S."/>
            <person name="Goodstein D."/>
            <person name="Graves T."/>
            <person name="Grigoriev I.V."/>
            <person name="Grimwood J."/>
            <person name="Kawashima T."/>
            <person name="Lindquist E."/>
            <person name="Lucas S.M."/>
            <person name="Mead P.E."/>
            <person name="Mitros T."/>
            <person name="Ogino H."/>
            <person name="Ohta Y."/>
            <person name="Poliakov A.V."/>
            <person name="Pollet N."/>
            <person name="Robert J."/>
            <person name="Salamov A."/>
            <person name="Sater A.K."/>
            <person name="Schmutz J."/>
            <person name="Terry A."/>
            <person name="Vize P.D."/>
            <person name="Warren W.C."/>
            <person name="Wells D."/>
            <person name="Wills A."/>
            <person name="Wilson R.K."/>
            <person name="Zimmerman L.B."/>
            <person name="Zorn A.M."/>
            <person name="Grainger R."/>
            <person name="Grammer T."/>
            <person name="Khokha M.K."/>
            <person name="Richardson P.M."/>
            <person name="Rokhsar D.S."/>
        </authorList>
    </citation>
    <scope>NUCLEOTIDE SEQUENCE [LARGE SCALE GENOMIC DNA]</scope>
    <source>
        <strain evidence="3">Nigerian</strain>
    </source>
</reference>
<protein>
    <recommendedName>
        <fullName evidence="2">Secernin-2</fullName>
    </recommendedName>
</protein>
<proteinExistence type="inferred from homology"/>
<organism evidence="3">
    <name type="scientific">Xenopus tropicalis</name>
    <name type="common">Western clawed frog</name>
    <name type="synonym">Silurana tropicalis</name>
    <dbReference type="NCBI Taxonomy" id="8364"/>
    <lineage>
        <taxon>Eukaryota</taxon>
        <taxon>Metazoa</taxon>
        <taxon>Chordata</taxon>
        <taxon>Craniata</taxon>
        <taxon>Vertebrata</taxon>
        <taxon>Euteleostomi</taxon>
        <taxon>Amphibia</taxon>
        <taxon>Batrachia</taxon>
        <taxon>Anura</taxon>
        <taxon>Pipoidea</taxon>
        <taxon>Pipidae</taxon>
        <taxon>Xenopodinae</taxon>
        <taxon>Xenopus</taxon>
        <taxon>Silurana</taxon>
    </lineage>
</organism>
<dbReference type="Gene3D" id="3.60.60.10">
    <property type="entry name" value="Penicillin V Acylase, Chain A"/>
    <property type="match status" value="1"/>
</dbReference>
<dbReference type="Ensembl" id="ENSXETT00000105313">
    <property type="protein sequence ID" value="ENSXETP00000106068"/>
    <property type="gene ID" value="ENSXETG00000012057"/>
</dbReference>
<dbReference type="FunCoup" id="A0A803JDV3">
    <property type="interactions" value="474"/>
</dbReference>
<name>A0A803JDV3_XENTR</name>
<dbReference type="GO" id="GO:0016805">
    <property type="term" value="F:dipeptidase activity"/>
    <property type="evidence" value="ECO:0007669"/>
    <property type="project" value="InterPro"/>
</dbReference>
<reference evidence="3" key="2">
    <citation type="submission" date="2021-03" db="UniProtKB">
        <authorList>
            <consortium name="Ensembl"/>
        </authorList>
    </citation>
    <scope>IDENTIFICATION</scope>
</reference>
<dbReference type="PANTHER" id="PTHR12994">
    <property type="entry name" value="SECERNIN"/>
    <property type="match status" value="1"/>
</dbReference>
<dbReference type="PANTHER" id="PTHR12994:SF7">
    <property type="entry name" value="SECERNIN-1"/>
    <property type="match status" value="1"/>
</dbReference>
<sequence>MLPYTDGFVQLRNRGPLVTYCRMAGAPPSFCFVAFPPRTKNDQILFGKNSARPRDEVQEVLYIPSSNHEPGSKVMCTYIEIDQSQKTHAVILNKPAWMWGAEMGANEHGVCIGNEAVITREVASDTRSLLGMDLVRLGLERGATAKEALDIIVTLLEEHRQGGHYFEQDSSGQTFQSSFLIVDRVEAWVLETVGKFWAAQRITGGVKCICNHLTLKTQIDLEHPGLKSYAKSQGWWSEDKEFNYSEVFSEDEKEEDCTEKETVEHQEDNMSVQTMLSILRDKSRGICVDSETFLTTASAVSVLPQDESRPCIHFLTGTPDPSRSIFKPFIFVEDVKPIPSAQSSCLGEKPCAHGDHEWRHELYEAHQCALSSIEKEQDEGERLMGIMQDLENQGLEAMEDLLNGTKPLDPAEVVDLFFDCVDTEIKFYK</sequence>
<evidence type="ECO:0000256" key="1">
    <source>
        <dbReference type="ARBA" id="ARBA00005705"/>
    </source>
</evidence>
<dbReference type="AlphaFoldDB" id="A0A803JDV3"/>
<accession>A0A803JDV3</accession>
<dbReference type="Bgee" id="ENSXETG00000012057">
    <property type="expression patterns" value="Expressed in brain and 5 other cell types or tissues"/>
</dbReference>
<comment type="similarity">
    <text evidence="1">Belongs to the peptidase C69 family. Secernin subfamily.</text>
</comment>
<dbReference type="GO" id="GO:0070004">
    <property type="term" value="F:cysteine-type exopeptidase activity"/>
    <property type="evidence" value="ECO:0007669"/>
    <property type="project" value="InterPro"/>
</dbReference>
<evidence type="ECO:0000256" key="2">
    <source>
        <dbReference type="ARBA" id="ARBA00040986"/>
    </source>
</evidence>
<evidence type="ECO:0000313" key="3">
    <source>
        <dbReference type="Ensembl" id="ENSXETP00000106068"/>
    </source>
</evidence>